<evidence type="ECO:0000259" key="4">
    <source>
        <dbReference type="Pfam" id="PF07593"/>
    </source>
</evidence>
<keyword evidence="1 3" id="KW-0732">Signal</keyword>
<keyword evidence="6" id="KW-1185">Reference proteome</keyword>
<dbReference type="Pfam" id="PF07593">
    <property type="entry name" value="UnbV_ASPIC"/>
    <property type="match status" value="2"/>
</dbReference>
<dbReference type="RefSeq" id="WP_330931783.1">
    <property type="nucleotide sequence ID" value="NZ_CP119075.1"/>
</dbReference>
<dbReference type="InterPro" id="IPR011519">
    <property type="entry name" value="UnbV_ASPIC"/>
</dbReference>
<dbReference type="AlphaFoldDB" id="A0AAE9ZRW6"/>
<dbReference type="PANTHER" id="PTHR16026:SF0">
    <property type="entry name" value="CARTILAGE ACIDIC PROTEIN 1"/>
    <property type="match status" value="1"/>
</dbReference>
<dbReference type="EMBL" id="CP119075">
    <property type="protein sequence ID" value="WED63106.1"/>
    <property type="molecule type" value="Genomic_DNA"/>
</dbReference>
<protein>
    <submittedName>
        <fullName evidence="5">FG-GAP-like repeat-containing protein</fullName>
    </submittedName>
</protein>
<dbReference type="InterPro" id="IPR013517">
    <property type="entry name" value="FG-GAP"/>
</dbReference>
<evidence type="ECO:0000313" key="6">
    <source>
        <dbReference type="Proteomes" id="UP001218638"/>
    </source>
</evidence>
<dbReference type="Pfam" id="PF01839">
    <property type="entry name" value="FG-GAP"/>
    <property type="match status" value="2"/>
</dbReference>
<dbReference type="Gene3D" id="2.130.10.130">
    <property type="entry name" value="Integrin alpha, N-terminal"/>
    <property type="match status" value="4"/>
</dbReference>
<organism evidence="5 6">
    <name type="scientific">Synoicihabitans lomoniglobus</name>
    <dbReference type="NCBI Taxonomy" id="2909285"/>
    <lineage>
        <taxon>Bacteria</taxon>
        <taxon>Pseudomonadati</taxon>
        <taxon>Verrucomicrobiota</taxon>
        <taxon>Opitutia</taxon>
        <taxon>Opitutales</taxon>
        <taxon>Opitutaceae</taxon>
        <taxon>Synoicihabitans</taxon>
    </lineage>
</organism>
<name>A0AAE9ZRW6_9BACT</name>
<gene>
    <name evidence="5" type="ORF">PXH66_12270</name>
</gene>
<dbReference type="Proteomes" id="UP001218638">
    <property type="component" value="Chromosome"/>
</dbReference>
<dbReference type="PANTHER" id="PTHR16026">
    <property type="entry name" value="CARTILAGE ACIDIC PROTEIN 1"/>
    <property type="match status" value="1"/>
</dbReference>
<reference evidence="5" key="1">
    <citation type="submission" date="2023-03" db="EMBL/GenBank/DDBJ databases">
        <title>Lomoglobus Profundus gen. nov., sp. nov., a novel member of the phylum Verrucomicrobia, isolated from deep-marine sediment of South China Sea.</title>
        <authorList>
            <person name="Ahmad T."/>
            <person name="Ishaq S.E."/>
            <person name="Wang F."/>
        </authorList>
    </citation>
    <scope>NUCLEOTIDE SEQUENCE</scope>
    <source>
        <strain evidence="5">LMO-M01</strain>
    </source>
</reference>
<dbReference type="InterPro" id="IPR027039">
    <property type="entry name" value="Crtac1"/>
</dbReference>
<dbReference type="InterPro" id="IPR028994">
    <property type="entry name" value="Integrin_alpha_N"/>
</dbReference>
<evidence type="ECO:0000256" key="3">
    <source>
        <dbReference type="SAM" id="SignalP"/>
    </source>
</evidence>
<sequence length="1194" mass="128518">MPPRLFVVLSSLFVLCPPIAMGADESPPFVEFSSPSGPPGPTLFARLNPSQTGLEVNNAYDDPQMWGSRYRAFMGGGMGSGVAVGDFDNDGKPDLYVSTKTKPGRLFRNRGGWRFEDVTVDTGLAETASVMGWIKSAISSDEPVVWRQGATFADVNNDGWLDLYVCRNNATNFLYMNQGDGTFVEEAESRGLGIIDGSVIGAFADFDRDGWLDVLVLTNQVDGTEPLGRNDRLFRNRGNGYFAEVTTSAGIRGPTFGHSATWLDYDNDRWPDIYLANDFSGPDYLYRNNHDGTFTNVIDTVTPHTPYSSMGADLGDINNDGHPDLLVADMATTSREKHQRGLAASHEDVLAMGTRPATAPQYTRNALLLNTGRGVFAETAYWSGLAATDWTWSLLFEDFDNDGWTDLHVTNGMVREANNRDLLNRMMRALSDSARIRVMKNAPLLAEANLAYRNRRDGRFEAVSARWGLDEVGVSFGAAAADFDSDGDLDLVVLNHHGGLTVHRNDTAAGNRVQIRLRGVRSNRYGVDARVRLESASTGSQSRTITVARGYASGGELVAHFGLGPDEVIQRLDIAWPSGANQVFTHLPANRAYLIKESDNAPTPAPAPPAWFEETADTMGLAWVDASSLTIPDHEQIFLPFRTDRRGPGVAVADVNGDGQDDVYLGATSGSPARLLLWQDGTYRVQETRGLPHAIVEEGPPLWFDADGDGSTDLLVTRASANSTAWPEAFQPTLFKHDGELAFSPTPALPPLRLNVGAAGVADIDGDGDLDLFLGGRSVPGLYPENPLSVLLRNEGGRFVDVTAGADPFGELGLVTSALFRDVDQDGRPDLVIATEWDTVHYFHNEDGRRFSDHTKAAGFTSGGKGWWSSLASADFNGDGRLDFAVGNLGLNTFYRATPSTPVSLLYGDFAQNGSPLLVEATTENGTLYPVRSREELGARLPFILRKFRNNDDFARAPLRAILSETAIADAVRLDATNFSSGVFLSQPDGSFQFEALPPLAQLGPIQGLVATDLDGDGHADLAAVQNSDAAVPRFHGGVGAIMRGHGDGSFTVLRPDQSGLVAPGNGRALVTLDPDGDGRPGLFYTQHGGRSAFLQPQSPATSGWLAIRLRGTPGNPSAIGALVRIEYAEGSTTTHEIGSGGGWFSQSAPIIHAAVPGERAIVAVAVRWPDGRQTRHTGGPDSGSWILNYDSTP</sequence>
<evidence type="ECO:0000256" key="1">
    <source>
        <dbReference type="ARBA" id="ARBA00022729"/>
    </source>
</evidence>
<dbReference type="KEGG" id="slom:PXH66_12270"/>
<feature type="signal peptide" evidence="3">
    <location>
        <begin position="1"/>
        <end position="22"/>
    </location>
</feature>
<feature type="domain" description="ASPIC/UnbV" evidence="4">
    <location>
        <begin position="1119"/>
        <end position="1179"/>
    </location>
</feature>
<feature type="region of interest" description="Disordered" evidence="2">
    <location>
        <begin position="1172"/>
        <end position="1194"/>
    </location>
</feature>
<dbReference type="SUPFAM" id="SSF69318">
    <property type="entry name" value="Integrin alpha N-terminal domain"/>
    <property type="match status" value="2"/>
</dbReference>
<feature type="domain" description="ASPIC/UnbV" evidence="4">
    <location>
        <begin position="526"/>
        <end position="593"/>
    </location>
</feature>
<proteinExistence type="predicted"/>
<dbReference type="Pfam" id="PF13517">
    <property type="entry name" value="FG-GAP_3"/>
    <property type="match status" value="5"/>
</dbReference>
<accession>A0AAE9ZRW6</accession>
<feature type="chain" id="PRO_5041995301" evidence="3">
    <location>
        <begin position="23"/>
        <end position="1194"/>
    </location>
</feature>
<evidence type="ECO:0000256" key="2">
    <source>
        <dbReference type="SAM" id="MobiDB-lite"/>
    </source>
</evidence>
<evidence type="ECO:0000313" key="5">
    <source>
        <dbReference type="EMBL" id="WED63106.1"/>
    </source>
</evidence>